<evidence type="ECO:0000256" key="4">
    <source>
        <dbReference type="ARBA" id="ARBA00022723"/>
    </source>
</evidence>
<gene>
    <name evidence="7" type="ORF">GC106_82250</name>
</gene>
<evidence type="ECO:0000256" key="6">
    <source>
        <dbReference type="RuleBase" id="RU004466"/>
    </source>
</evidence>
<comment type="caution">
    <text evidence="7">The sequence shown here is derived from an EMBL/GenBank/DDBJ whole genome shotgun (WGS) entry which is preliminary data.</text>
</comment>
<evidence type="ECO:0000256" key="3">
    <source>
        <dbReference type="ARBA" id="ARBA00022679"/>
    </source>
</evidence>
<dbReference type="SFLD" id="SFLDS00005">
    <property type="entry name" value="Isoprenoid_Synthase_Type_I"/>
    <property type="match status" value="1"/>
</dbReference>
<keyword evidence="5" id="KW-0460">Magnesium</keyword>
<dbReference type="EMBL" id="JAAATY010000048">
    <property type="protein sequence ID" value="NRN70950.1"/>
    <property type="molecule type" value="Genomic_DNA"/>
</dbReference>
<dbReference type="RefSeq" id="WP_173142120.1">
    <property type="nucleotide sequence ID" value="NZ_CBCSGW010000025.1"/>
</dbReference>
<dbReference type="CDD" id="cd00685">
    <property type="entry name" value="Trans_IPPS_HT"/>
    <property type="match status" value="1"/>
</dbReference>
<dbReference type="InterPro" id="IPR033749">
    <property type="entry name" value="Polyprenyl_synt_CS"/>
</dbReference>
<comment type="cofactor">
    <cofactor evidence="1">
        <name>Mg(2+)</name>
        <dbReference type="ChEBI" id="CHEBI:18420"/>
    </cofactor>
</comment>
<protein>
    <submittedName>
        <fullName evidence="7">Geranylgeranyl diphosphate synthase type I</fullName>
    </submittedName>
</protein>
<dbReference type="PANTHER" id="PTHR12001:SF85">
    <property type="entry name" value="SHORT CHAIN ISOPRENYL DIPHOSPHATE SYNTHASE"/>
    <property type="match status" value="1"/>
</dbReference>
<sequence length="338" mass="36083">MHSVEAHGAATAEPDGASYRETISAGLAERWPENGELLGSICHYALVPAGKLFRSTLLIESALAVGGDPRVVYPAALGAESGHVASLIHDDIIDGDNVRRGRPSVQHKYGVDNAIVAGDALIFDLFAGLAECQRTGATDSRVVWALRVVAECGIDLCRGQSMEAEIRDRQDFELDSYLTMARLKTAALFRAACGCGAILAGGDPSSVDSLNTYAVDFGTAFQIHDDVLAYTASAVSTGKPDTSDVRNGRITFPVALAYQSAMGRQRRAIRSMLSEGGDEAERKAVMTEIFAETGALEQAATSAREYADSAIKALHELPHTPSRDRLTEFAELAISRDH</sequence>
<dbReference type="SFLD" id="SFLDG01017">
    <property type="entry name" value="Polyprenyl_Transferase_Like"/>
    <property type="match status" value="1"/>
</dbReference>
<dbReference type="PANTHER" id="PTHR12001">
    <property type="entry name" value="GERANYLGERANYL PYROPHOSPHATE SYNTHASE"/>
    <property type="match status" value="1"/>
</dbReference>
<name>A0ABX2FJP7_9PSEU</name>
<keyword evidence="4" id="KW-0479">Metal-binding</keyword>
<dbReference type="Proteomes" id="UP000763557">
    <property type="component" value="Unassembled WGS sequence"/>
</dbReference>
<reference evidence="7 8" key="1">
    <citation type="submission" date="2020-01" db="EMBL/GenBank/DDBJ databases">
        <title>Kibdelosporangium persica a novel Actinomycetes from a hot desert in Iran.</title>
        <authorList>
            <person name="Safaei N."/>
            <person name="Zaburannyi N."/>
            <person name="Mueller R."/>
            <person name="Wink J."/>
        </authorList>
    </citation>
    <scope>NUCLEOTIDE SEQUENCE [LARGE SCALE GENOMIC DNA]</scope>
    <source>
        <strain evidence="7 8">4NS15</strain>
    </source>
</reference>
<dbReference type="InterPro" id="IPR008949">
    <property type="entry name" value="Isoprenoid_synthase_dom_sf"/>
</dbReference>
<evidence type="ECO:0000313" key="8">
    <source>
        <dbReference type="Proteomes" id="UP000763557"/>
    </source>
</evidence>
<dbReference type="PROSITE" id="PS00723">
    <property type="entry name" value="POLYPRENYL_SYNTHASE_1"/>
    <property type="match status" value="1"/>
</dbReference>
<proteinExistence type="inferred from homology"/>
<evidence type="ECO:0000256" key="2">
    <source>
        <dbReference type="ARBA" id="ARBA00006706"/>
    </source>
</evidence>
<dbReference type="SUPFAM" id="SSF48576">
    <property type="entry name" value="Terpenoid synthases"/>
    <property type="match status" value="1"/>
</dbReference>
<evidence type="ECO:0000256" key="5">
    <source>
        <dbReference type="ARBA" id="ARBA00022842"/>
    </source>
</evidence>
<keyword evidence="3 6" id="KW-0808">Transferase</keyword>
<organism evidence="7 8">
    <name type="scientific">Kibdelosporangium persicum</name>
    <dbReference type="NCBI Taxonomy" id="2698649"/>
    <lineage>
        <taxon>Bacteria</taxon>
        <taxon>Bacillati</taxon>
        <taxon>Actinomycetota</taxon>
        <taxon>Actinomycetes</taxon>
        <taxon>Pseudonocardiales</taxon>
        <taxon>Pseudonocardiaceae</taxon>
        <taxon>Kibdelosporangium</taxon>
    </lineage>
</organism>
<accession>A0ABX2FJP7</accession>
<dbReference type="Gene3D" id="1.10.600.10">
    <property type="entry name" value="Farnesyl Diphosphate Synthase"/>
    <property type="match status" value="1"/>
</dbReference>
<dbReference type="Pfam" id="PF00348">
    <property type="entry name" value="polyprenyl_synt"/>
    <property type="match status" value="1"/>
</dbReference>
<comment type="similarity">
    <text evidence="2 6">Belongs to the FPP/GGPP synthase family.</text>
</comment>
<dbReference type="InterPro" id="IPR000092">
    <property type="entry name" value="Polyprenyl_synt"/>
</dbReference>
<evidence type="ECO:0000256" key="1">
    <source>
        <dbReference type="ARBA" id="ARBA00001946"/>
    </source>
</evidence>
<evidence type="ECO:0000313" key="7">
    <source>
        <dbReference type="EMBL" id="NRN70950.1"/>
    </source>
</evidence>
<keyword evidence="8" id="KW-1185">Reference proteome</keyword>